<comment type="function">
    <text evidence="10">Phosphatase that hydrolyzes non-canonical purine nucleotides such as XTP and ITP to their respective diphosphate derivatives. Probably excludes non-canonical purines from DNA/RNA precursor pool, thus preventing their incorporation into DNA/RNA and avoiding chromosomal lesions.</text>
</comment>
<comment type="subunit">
    <text evidence="10">Homodimer.</text>
</comment>
<dbReference type="GO" id="GO:0000166">
    <property type="term" value="F:nucleotide binding"/>
    <property type="evidence" value="ECO:0007669"/>
    <property type="project" value="UniProtKB-KW"/>
</dbReference>
<dbReference type="NCBIfam" id="TIGR00258">
    <property type="entry name" value="inosine/xanthosine triphosphatase"/>
    <property type="match status" value="1"/>
</dbReference>
<dbReference type="InterPro" id="IPR050299">
    <property type="entry name" value="YjjX_NTPase"/>
</dbReference>
<keyword evidence="13" id="KW-1185">Reference proteome</keyword>
<keyword evidence="3 10" id="KW-0547">Nucleotide-binding</keyword>
<dbReference type="GO" id="GO:0006772">
    <property type="term" value="P:thiamine metabolic process"/>
    <property type="evidence" value="ECO:0007669"/>
    <property type="project" value="TreeGrafter"/>
</dbReference>
<comment type="similarity">
    <text evidence="10">Belongs to the YjjX NTPase family.</text>
</comment>
<evidence type="ECO:0000256" key="2">
    <source>
        <dbReference type="ARBA" id="ARBA00022723"/>
    </source>
</evidence>
<dbReference type="RefSeq" id="WP_014737790.1">
    <property type="nucleotide sequence ID" value="NC_017954.1"/>
</dbReference>
<dbReference type="PANTHER" id="PTHR34699:SF2">
    <property type="entry name" value="NON-CANONICAL PURINE NTP PHOSPHATASE_PRRC1 DOMAIN-CONTAINING PROTEIN"/>
    <property type="match status" value="1"/>
</dbReference>
<evidence type="ECO:0000256" key="4">
    <source>
        <dbReference type="ARBA" id="ARBA00022801"/>
    </source>
</evidence>
<feature type="domain" description="Non-canonical purine NTP phosphatase/PRRC1" evidence="11">
    <location>
        <begin position="8"/>
        <end position="169"/>
    </location>
</feature>
<dbReference type="Gene3D" id="3.90.950.10">
    <property type="match status" value="1"/>
</dbReference>
<comment type="catalytic activity">
    <reaction evidence="8 10">
        <text>ITP + H2O = IDP + phosphate + H(+)</text>
        <dbReference type="Rhea" id="RHEA:28330"/>
        <dbReference type="ChEBI" id="CHEBI:15377"/>
        <dbReference type="ChEBI" id="CHEBI:15378"/>
        <dbReference type="ChEBI" id="CHEBI:43474"/>
        <dbReference type="ChEBI" id="CHEBI:58280"/>
        <dbReference type="ChEBI" id="CHEBI:61402"/>
        <dbReference type="EC" id="3.6.1.73"/>
    </reaction>
</comment>
<evidence type="ECO:0000259" key="11">
    <source>
        <dbReference type="Pfam" id="PF01931"/>
    </source>
</evidence>
<sequence length="181" mass="20001">MGIRLCIGSVNPSKVRGVVSAFQSYFPVSDVRAVKVETGLPPQPIGLDVIVRGAELRARLAMSGDCDFSTGVEAGFYRFGSTYFDVEAAYVVSRELGESLGFSPSFPVPPWFVDEILSGRFRELEEIVDSLYKTENIGEKTGFISLLTRHVVVRSELSRLATLMALTKILNRELYEKGALR</sequence>
<dbReference type="InterPro" id="IPR029001">
    <property type="entry name" value="ITPase-like_fam"/>
</dbReference>
<comment type="cofactor">
    <cofactor evidence="10">
        <name>Mg(2+)</name>
        <dbReference type="ChEBI" id="CHEBI:18420"/>
    </cofactor>
    <cofactor evidence="10">
        <name>Mn(2+)</name>
        <dbReference type="ChEBI" id="CHEBI:29035"/>
    </cofactor>
    <text evidence="10">Binds 1 divalent metal cation per subunit; can use either Mg(2+) or Mn(2+).</text>
</comment>
<feature type="binding site" evidence="10">
    <location>
        <position position="65"/>
    </location>
    <ligand>
        <name>Mg(2+)</name>
        <dbReference type="ChEBI" id="CHEBI:18420"/>
    </ligand>
</feature>
<dbReference type="GO" id="GO:0046872">
    <property type="term" value="F:metal ion binding"/>
    <property type="evidence" value="ECO:0007669"/>
    <property type="project" value="UniProtKB-KW"/>
</dbReference>
<evidence type="ECO:0000256" key="7">
    <source>
        <dbReference type="ARBA" id="ARBA00023211"/>
    </source>
</evidence>
<comment type="caution">
    <text evidence="10">Lacks conserved residue(s) required for the propagation of feature annotation.</text>
</comment>
<dbReference type="InParanoid" id="I3TFK2"/>
<dbReference type="STRING" id="1184251.TCELL_1117"/>
<evidence type="ECO:0000313" key="13">
    <source>
        <dbReference type="Proteomes" id="UP000005270"/>
    </source>
</evidence>
<evidence type="ECO:0000256" key="10">
    <source>
        <dbReference type="HAMAP-Rule" id="MF_00648"/>
    </source>
</evidence>
<comment type="catalytic activity">
    <reaction evidence="9 10">
        <text>XTP + H2O = XDP + phosphate + H(+)</text>
        <dbReference type="Rhea" id="RHEA:28406"/>
        <dbReference type="ChEBI" id="CHEBI:15377"/>
        <dbReference type="ChEBI" id="CHEBI:15378"/>
        <dbReference type="ChEBI" id="CHEBI:43474"/>
        <dbReference type="ChEBI" id="CHEBI:59884"/>
        <dbReference type="ChEBI" id="CHEBI:61314"/>
        <dbReference type="EC" id="3.6.1.73"/>
    </reaction>
</comment>
<dbReference type="HOGENOM" id="CLU_087417_0_1_2"/>
<dbReference type="PANTHER" id="PTHR34699">
    <property type="match status" value="1"/>
</dbReference>
<protein>
    <recommendedName>
        <fullName evidence="10">Probable inosine/xanthosine triphosphatase</fullName>
        <shortName evidence="10">ITPase/XTPase</shortName>
        <ecNumber evidence="10">3.6.1.73</ecNumber>
    </recommendedName>
    <alternativeName>
        <fullName evidence="10">Non-canonical purine NTP phosphatase</fullName>
    </alternativeName>
    <alternativeName>
        <fullName evidence="10">Non-standard purine NTP phosphatase</fullName>
    </alternativeName>
    <alternativeName>
        <fullName evidence="10">Nucleoside-triphosphate phosphatase</fullName>
        <shortName evidence="10">NTPase</shortName>
    </alternativeName>
</protein>
<gene>
    <name evidence="12" type="ordered locus">TCELL_1117</name>
</gene>
<feature type="binding site" evidence="10">
    <location>
        <position position="37"/>
    </location>
    <ligand>
        <name>Mg(2+)</name>
        <dbReference type="ChEBI" id="CHEBI:18420"/>
    </ligand>
</feature>
<dbReference type="KEGG" id="thg:TCELL_1117"/>
<dbReference type="GO" id="GO:0103023">
    <property type="term" value="F:ITPase activity"/>
    <property type="evidence" value="ECO:0007669"/>
    <property type="project" value="UniProtKB-EC"/>
</dbReference>
<dbReference type="HAMAP" id="MF_00648">
    <property type="entry name" value="Non_canon_purine_NTPase_YjjX"/>
    <property type="match status" value="1"/>
</dbReference>
<evidence type="ECO:0000256" key="1">
    <source>
        <dbReference type="ARBA" id="ARBA00001936"/>
    </source>
</evidence>
<keyword evidence="4 10" id="KW-0378">Hydrolase</keyword>
<dbReference type="EMBL" id="CP003531">
    <property type="protein sequence ID" value="AFK51540.1"/>
    <property type="molecule type" value="Genomic_DNA"/>
</dbReference>
<dbReference type="GO" id="GO:0009117">
    <property type="term" value="P:nucleotide metabolic process"/>
    <property type="evidence" value="ECO:0007669"/>
    <property type="project" value="UniProtKB-KW"/>
</dbReference>
<dbReference type="SUPFAM" id="SSF52972">
    <property type="entry name" value="ITPase-like"/>
    <property type="match status" value="1"/>
</dbReference>
<evidence type="ECO:0000256" key="8">
    <source>
        <dbReference type="ARBA" id="ARBA00048174"/>
    </source>
</evidence>
<evidence type="ECO:0000313" key="12">
    <source>
        <dbReference type="EMBL" id="AFK51540.1"/>
    </source>
</evidence>
<dbReference type="Pfam" id="PF01931">
    <property type="entry name" value="NTPase_I-T"/>
    <property type="match status" value="1"/>
</dbReference>
<organism evidence="12 13">
    <name type="scientific">Thermogladius calderae (strain DSM 22663 / VKM B-2946 / 1633)</name>
    <dbReference type="NCBI Taxonomy" id="1184251"/>
    <lineage>
        <taxon>Archaea</taxon>
        <taxon>Thermoproteota</taxon>
        <taxon>Thermoprotei</taxon>
        <taxon>Desulfurococcales</taxon>
        <taxon>Desulfurococcaceae</taxon>
        <taxon>Thermogladius</taxon>
    </lineage>
</organism>
<dbReference type="GeneID" id="13013436"/>
<dbReference type="eggNOG" id="arCOG01221">
    <property type="taxonomic scope" value="Archaea"/>
</dbReference>
<dbReference type="InterPro" id="IPR026533">
    <property type="entry name" value="NTPase/PRRC1"/>
</dbReference>
<dbReference type="EC" id="3.6.1.73" evidence="10"/>
<keyword evidence="6 10" id="KW-0546">Nucleotide metabolism</keyword>
<keyword evidence="5 10" id="KW-0460">Magnesium</keyword>
<proteinExistence type="inferred from homology"/>
<dbReference type="AlphaFoldDB" id="I3TFK2"/>
<evidence type="ECO:0000256" key="5">
    <source>
        <dbReference type="ARBA" id="ARBA00022842"/>
    </source>
</evidence>
<dbReference type="Proteomes" id="UP000005270">
    <property type="component" value="Chromosome"/>
</dbReference>
<name>I3TFK2_THEC1</name>
<dbReference type="FunCoup" id="I3TFK2">
    <property type="interactions" value="11"/>
</dbReference>
<evidence type="ECO:0000256" key="9">
    <source>
        <dbReference type="ARBA" id="ARBA00048781"/>
    </source>
</evidence>
<evidence type="ECO:0000256" key="6">
    <source>
        <dbReference type="ARBA" id="ARBA00023080"/>
    </source>
</evidence>
<comment type="cofactor">
    <cofactor evidence="1">
        <name>Mn(2+)</name>
        <dbReference type="ChEBI" id="CHEBI:29035"/>
    </cofactor>
</comment>
<keyword evidence="7 10" id="KW-0464">Manganese</keyword>
<evidence type="ECO:0000256" key="3">
    <source>
        <dbReference type="ARBA" id="ARBA00022741"/>
    </source>
</evidence>
<dbReference type="InterPro" id="IPR002786">
    <property type="entry name" value="Non_canon_purine_NTPase"/>
</dbReference>
<accession>I3TFK2</accession>
<keyword evidence="2 10" id="KW-0479">Metal-binding</keyword>
<reference evidence="12 13" key="1">
    <citation type="journal article" date="2012" name="J. Bacteriol.">
        <title>Complete genome sequence of the hyperthermophilic cellulolytic Crenarchaeon 'Thermogladius cellulolyticus' 1633.</title>
        <authorList>
            <person name="Mardanov A.V."/>
            <person name="Kochetkova T.V."/>
            <person name="Beletsky A.V."/>
            <person name="Bonch-Osmolovskaya E.A."/>
            <person name="Ravin N.V."/>
            <person name="Skryabin K.G."/>
        </authorList>
    </citation>
    <scope>NUCLEOTIDE SEQUENCE [LARGE SCALE GENOMIC DNA]</scope>
    <source>
        <strain evidence="13">DSM 22663 / VKM B-2946 / 1633</strain>
    </source>
</reference>